<keyword evidence="1" id="KW-1133">Transmembrane helix</keyword>
<gene>
    <name evidence="2" type="ORF">AQPE_2950</name>
</gene>
<sequence length="169" mass="19588">MVAVLKIIQVFLLASVKYVITFPFALLIGLNFLQTLIAVTLGGIAGFFFFYYVSGHAIKRLHHIRIFLRKHLPLSVRLKFRQLMTWRKKMTGERVFSRRNRFIAWFRAKFGLLGIVVLSPVILSIPIGAFLLNKYYSKHKMAKPYMVLSIVSWTAVFVAFALIFPHLIR</sequence>
<dbReference type="Proteomes" id="UP001193389">
    <property type="component" value="Chromosome"/>
</dbReference>
<accession>A0A5K7SB44</accession>
<dbReference type="KEGG" id="anf:AQPE_2950"/>
<evidence type="ECO:0000313" key="3">
    <source>
        <dbReference type="Proteomes" id="UP001193389"/>
    </source>
</evidence>
<keyword evidence="1" id="KW-0812">Transmembrane</keyword>
<feature type="transmembrane region" description="Helical" evidence="1">
    <location>
        <begin position="110"/>
        <end position="132"/>
    </location>
</feature>
<dbReference type="EMBL" id="AP018694">
    <property type="protein sequence ID" value="BBE18782.1"/>
    <property type="molecule type" value="Genomic_DNA"/>
</dbReference>
<keyword evidence="1" id="KW-0472">Membrane</keyword>
<name>A0A5K7SB44_9BACT</name>
<feature type="transmembrane region" description="Helical" evidence="1">
    <location>
        <begin position="32"/>
        <end position="53"/>
    </location>
</feature>
<feature type="transmembrane region" description="Helical" evidence="1">
    <location>
        <begin position="7"/>
        <end position="26"/>
    </location>
</feature>
<dbReference type="AlphaFoldDB" id="A0A5K7SB44"/>
<dbReference type="RefSeq" id="WP_318347087.1">
    <property type="nucleotide sequence ID" value="NZ_AP018694.1"/>
</dbReference>
<protein>
    <submittedName>
        <fullName evidence="2">Uncharacterized protein</fullName>
    </submittedName>
</protein>
<organism evidence="2 3">
    <name type="scientific">Aquipluma nitroreducens</name>
    <dbReference type="NCBI Taxonomy" id="2010828"/>
    <lineage>
        <taxon>Bacteria</taxon>
        <taxon>Pseudomonadati</taxon>
        <taxon>Bacteroidota</taxon>
        <taxon>Bacteroidia</taxon>
        <taxon>Marinilabiliales</taxon>
        <taxon>Prolixibacteraceae</taxon>
        <taxon>Aquipluma</taxon>
    </lineage>
</organism>
<evidence type="ECO:0000313" key="2">
    <source>
        <dbReference type="EMBL" id="BBE18782.1"/>
    </source>
</evidence>
<evidence type="ECO:0000256" key="1">
    <source>
        <dbReference type="SAM" id="Phobius"/>
    </source>
</evidence>
<feature type="transmembrane region" description="Helical" evidence="1">
    <location>
        <begin position="144"/>
        <end position="164"/>
    </location>
</feature>
<reference evidence="2" key="1">
    <citation type="journal article" date="2020" name="Int. J. Syst. Evol. Microbiol.">
        <title>Aquipluma nitroreducens gen. nov. sp. nov., a novel facultatively anaerobic bacterium isolated from a freshwater lake.</title>
        <authorList>
            <person name="Watanabe M."/>
            <person name="Kojima H."/>
            <person name="Fukui M."/>
        </authorList>
    </citation>
    <scope>NUCLEOTIDE SEQUENCE</scope>
    <source>
        <strain evidence="2">MeG22</strain>
    </source>
</reference>
<keyword evidence="3" id="KW-1185">Reference proteome</keyword>
<proteinExistence type="predicted"/>